<dbReference type="EMBL" id="CM042049">
    <property type="protein sequence ID" value="KAI3745830.1"/>
    <property type="molecule type" value="Genomic_DNA"/>
</dbReference>
<protein>
    <submittedName>
        <fullName evidence="1">Uncharacterized protein</fullName>
    </submittedName>
</protein>
<proteinExistence type="predicted"/>
<sequence>MLAKIEAKMVQLSNEIQECRRTSKLLLKESSSLGLCIGSGTHVHCQIEHKAFGGKVAKRCGWSTIATAVTTSAVTMGDKRAYRGFVKEDFRDHRFHRKGKIEKGTNLPTVLAGSETSELKMRSALKPAINARPVPVVVVVVVGRMVATS</sequence>
<keyword evidence="2" id="KW-1185">Reference proteome</keyword>
<evidence type="ECO:0000313" key="2">
    <source>
        <dbReference type="Proteomes" id="UP001055879"/>
    </source>
</evidence>
<evidence type="ECO:0000313" key="1">
    <source>
        <dbReference type="EMBL" id="KAI3745830.1"/>
    </source>
</evidence>
<gene>
    <name evidence="1" type="ORF">L6452_08241</name>
</gene>
<name>A0ACB9DH38_ARCLA</name>
<organism evidence="1 2">
    <name type="scientific">Arctium lappa</name>
    <name type="common">Greater burdock</name>
    <name type="synonym">Lappa major</name>
    <dbReference type="NCBI Taxonomy" id="4217"/>
    <lineage>
        <taxon>Eukaryota</taxon>
        <taxon>Viridiplantae</taxon>
        <taxon>Streptophyta</taxon>
        <taxon>Embryophyta</taxon>
        <taxon>Tracheophyta</taxon>
        <taxon>Spermatophyta</taxon>
        <taxon>Magnoliopsida</taxon>
        <taxon>eudicotyledons</taxon>
        <taxon>Gunneridae</taxon>
        <taxon>Pentapetalae</taxon>
        <taxon>asterids</taxon>
        <taxon>campanulids</taxon>
        <taxon>Asterales</taxon>
        <taxon>Asteraceae</taxon>
        <taxon>Carduoideae</taxon>
        <taxon>Cardueae</taxon>
        <taxon>Arctiinae</taxon>
        <taxon>Arctium</taxon>
    </lineage>
</organism>
<reference evidence="1 2" key="2">
    <citation type="journal article" date="2022" name="Mol. Ecol. Resour.">
        <title>The genomes of chicory, endive, great burdock and yacon provide insights into Asteraceae paleo-polyploidization history and plant inulin production.</title>
        <authorList>
            <person name="Fan W."/>
            <person name="Wang S."/>
            <person name="Wang H."/>
            <person name="Wang A."/>
            <person name="Jiang F."/>
            <person name="Liu H."/>
            <person name="Zhao H."/>
            <person name="Xu D."/>
            <person name="Zhang Y."/>
        </authorList>
    </citation>
    <scope>NUCLEOTIDE SEQUENCE [LARGE SCALE GENOMIC DNA]</scope>
    <source>
        <strain evidence="2">cv. Niubang</strain>
    </source>
</reference>
<dbReference type="Proteomes" id="UP001055879">
    <property type="component" value="Linkage Group LG03"/>
</dbReference>
<comment type="caution">
    <text evidence="1">The sequence shown here is derived from an EMBL/GenBank/DDBJ whole genome shotgun (WGS) entry which is preliminary data.</text>
</comment>
<reference evidence="2" key="1">
    <citation type="journal article" date="2022" name="Mol. Ecol. Resour.">
        <title>The genomes of chicory, endive, great burdock and yacon provide insights into Asteraceae palaeo-polyploidization history and plant inulin production.</title>
        <authorList>
            <person name="Fan W."/>
            <person name="Wang S."/>
            <person name="Wang H."/>
            <person name="Wang A."/>
            <person name="Jiang F."/>
            <person name="Liu H."/>
            <person name="Zhao H."/>
            <person name="Xu D."/>
            <person name="Zhang Y."/>
        </authorList>
    </citation>
    <scope>NUCLEOTIDE SEQUENCE [LARGE SCALE GENOMIC DNA]</scope>
    <source>
        <strain evidence="2">cv. Niubang</strain>
    </source>
</reference>
<accession>A0ACB9DH38</accession>